<dbReference type="PANTHER" id="PTHR43524:SF1">
    <property type="entry name" value="RADICAL SAM SUPERFAMILY PROTEIN"/>
    <property type="match status" value="1"/>
</dbReference>
<dbReference type="PANTHER" id="PTHR43524">
    <property type="entry name" value="RADICAL SAM SUPERFAMILY PROTEIN"/>
    <property type="match status" value="1"/>
</dbReference>
<evidence type="ECO:0000256" key="1">
    <source>
        <dbReference type="ARBA" id="ARBA00022691"/>
    </source>
</evidence>
<dbReference type="Pfam" id="PF13186">
    <property type="entry name" value="SPASM"/>
    <property type="match status" value="1"/>
</dbReference>
<evidence type="ECO:0000256" key="3">
    <source>
        <dbReference type="ARBA" id="ARBA00023004"/>
    </source>
</evidence>
<dbReference type="SMART" id="SM00729">
    <property type="entry name" value="Elp3"/>
    <property type="match status" value="1"/>
</dbReference>
<feature type="domain" description="Radical SAM core" evidence="5">
    <location>
        <begin position="106"/>
        <end position="314"/>
    </location>
</feature>
<dbReference type="InterPro" id="IPR023885">
    <property type="entry name" value="4Fe4S-binding_SPASM_dom"/>
</dbReference>
<gene>
    <name evidence="6" type="ORF">E4100_04200</name>
</gene>
<keyword evidence="4" id="KW-0411">Iron-sulfur</keyword>
<accession>A0A4Z0D7B5</accession>
<proteinExistence type="predicted"/>
<evidence type="ECO:0000313" key="7">
    <source>
        <dbReference type="Proteomes" id="UP000298381"/>
    </source>
</evidence>
<dbReference type="Proteomes" id="UP000298381">
    <property type="component" value="Unassembled WGS sequence"/>
</dbReference>
<dbReference type="RefSeq" id="WP_135270792.1">
    <property type="nucleotide sequence ID" value="NZ_SRIB01000004.1"/>
</dbReference>
<dbReference type="EMBL" id="SRIB01000004">
    <property type="protein sequence ID" value="TFZ40766.1"/>
    <property type="molecule type" value="Genomic_DNA"/>
</dbReference>
<evidence type="ECO:0000256" key="4">
    <source>
        <dbReference type="ARBA" id="ARBA00023014"/>
    </source>
</evidence>
<dbReference type="InterPro" id="IPR013785">
    <property type="entry name" value="Aldolase_TIM"/>
</dbReference>
<dbReference type="CDD" id="cd21128">
    <property type="entry name" value="SPASM_rSAM"/>
    <property type="match status" value="1"/>
</dbReference>
<dbReference type="OrthoDB" id="9782387at2"/>
<evidence type="ECO:0000256" key="2">
    <source>
        <dbReference type="ARBA" id="ARBA00022723"/>
    </source>
</evidence>
<reference evidence="6 7" key="1">
    <citation type="submission" date="2019-03" db="EMBL/GenBank/DDBJ databases">
        <title>Draft genome sequence data and analysis of a Fermenting Bacterium, Soehngenia longevitae strain 1933PT, isolated from petroleum reservoir in Azerbaijan.</title>
        <authorList>
            <person name="Grouzdev D.S."/>
            <person name="Bidzhieva S.K."/>
            <person name="Sokolova D.S."/>
            <person name="Tourova T.P."/>
            <person name="Poltaraus A.B."/>
            <person name="Nazina T.N."/>
        </authorList>
    </citation>
    <scope>NUCLEOTIDE SEQUENCE [LARGE SCALE GENOMIC DNA]</scope>
    <source>
        <strain evidence="6 7">1933P</strain>
    </source>
</reference>
<keyword evidence="2" id="KW-0479">Metal-binding</keyword>
<keyword evidence="3" id="KW-0408">Iron</keyword>
<dbReference type="SFLD" id="SFLDG01067">
    <property type="entry name" value="SPASM/twitch_domain_containing"/>
    <property type="match status" value="1"/>
</dbReference>
<evidence type="ECO:0000313" key="6">
    <source>
        <dbReference type="EMBL" id="TFZ40766.1"/>
    </source>
</evidence>
<dbReference type="Gene3D" id="3.20.20.70">
    <property type="entry name" value="Aldolase class I"/>
    <property type="match status" value="1"/>
</dbReference>
<protein>
    <submittedName>
        <fullName evidence="6">Radical SAM protein</fullName>
    </submittedName>
</protein>
<dbReference type="SFLD" id="SFLDG01386">
    <property type="entry name" value="main_SPASM_domain-containing"/>
    <property type="match status" value="1"/>
</dbReference>
<dbReference type="InterPro" id="IPR006638">
    <property type="entry name" value="Elp3/MiaA/NifB-like_rSAM"/>
</dbReference>
<dbReference type="SUPFAM" id="SSF102114">
    <property type="entry name" value="Radical SAM enzymes"/>
    <property type="match status" value="1"/>
</dbReference>
<dbReference type="SFLD" id="SFLDS00029">
    <property type="entry name" value="Radical_SAM"/>
    <property type="match status" value="1"/>
</dbReference>
<evidence type="ECO:0000259" key="5">
    <source>
        <dbReference type="PROSITE" id="PS51918"/>
    </source>
</evidence>
<sequence>MTSLKQFASNIAVNQVINYIDKNPKENLNKILNLSEKFLTNPRDIKVLYMLRNAVSNEDSNWKQLTDRFFEQTTLNCQKKFINNFLINSNIYGTQLRNEKKAELEISIPWAILMDPTSRCNLKCTGCWAASYDQKDDLSYETMNRIINEGKELGIYVYLFSGGEPFIKIDEILKLCEEHQDCYFTCFTNGTLITKEVAKKIAEVSNFAPGISIEGFEKDTDFRRGNGTYKKVLQGMDNLKEAGVIFGTSMCYHHYNYKEIVSEEFIDFLIDKGAYFVWLFTYMPIGKDADIDLCVRPDERAYMYRKVHALRNEKPIFLMDFWNDGEYVNGCIAGGRQYFHINAHGDVEPCAFVHYSDTNIKNVSLIEALNSNIFKAYQKRQPFNENHLRPCPILDNPNYIVEIVNESGAISTQPIDKEKPEELFEKCSIIADNWASVADDIWYDKKIKQNR</sequence>
<keyword evidence="1" id="KW-0949">S-adenosyl-L-methionine</keyword>
<dbReference type="GO" id="GO:0003824">
    <property type="term" value="F:catalytic activity"/>
    <property type="evidence" value="ECO:0007669"/>
    <property type="project" value="InterPro"/>
</dbReference>
<name>A0A4Z0D7B5_9FIRM</name>
<keyword evidence="7" id="KW-1185">Reference proteome</keyword>
<dbReference type="GO" id="GO:0046872">
    <property type="term" value="F:metal ion binding"/>
    <property type="evidence" value="ECO:0007669"/>
    <property type="project" value="UniProtKB-KW"/>
</dbReference>
<dbReference type="GO" id="GO:0051536">
    <property type="term" value="F:iron-sulfur cluster binding"/>
    <property type="evidence" value="ECO:0007669"/>
    <property type="project" value="UniProtKB-KW"/>
</dbReference>
<dbReference type="PROSITE" id="PS51918">
    <property type="entry name" value="RADICAL_SAM"/>
    <property type="match status" value="1"/>
</dbReference>
<dbReference type="AlphaFoldDB" id="A0A4Z0D7B5"/>
<dbReference type="InterPro" id="IPR007197">
    <property type="entry name" value="rSAM"/>
</dbReference>
<organism evidence="6 7">
    <name type="scientific">Soehngenia longivitae</name>
    <dbReference type="NCBI Taxonomy" id="2562294"/>
    <lineage>
        <taxon>Bacteria</taxon>
        <taxon>Bacillati</taxon>
        <taxon>Bacillota</taxon>
        <taxon>Tissierellia</taxon>
        <taxon>Tissierellales</taxon>
        <taxon>Tissierellaceae</taxon>
        <taxon>Soehngenia</taxon>
    </lineage>
</organism>
<dbReference type="CDD" id="cd01335">
    <property type="entry name" value="Radical_SAM"/>
    <property type="match status" value="1"/>
</dbReference>
<dbReference type="Pfam" id="PF04055">
    <property type="entry name" value="Radical_SAM"/>
    <property type="match status" value="1"/>
</dbReference>
<comment type="caution">
    <text evidence="6">The sequence shown here is derived from an EMBL/GenBank/DDBJ whole genome shotgun (WGS) entry which is preliminary data.</text>
</comment>
<dbReference type="InterPro" id="IPR058240">
    <property type="entry name" value="rSAM_sf"/>
</dbReference>